<gene>
    <name evidence="1" type="ORF">B5G22_05390</name>
</gene>
<name>A0A1Y3UI85_LIMRT</name>
<protein>
    <submittedName>
        <fullName evidence="1">Uncharacterized protein</fullName>
    </submittedName>
</protein>
<dbReference type="Proteomes" id="UP000195868">
    <property type="component" value="Unassembled WGS sequence"/>
</dbReference>
<sequence>MAAAFLVHTRLSWGKTCDYLIANDVEPGLMHRYETREDWQGVILDALINVPLAPYLPSGQPIPPIGTAKVIGVEAVDPSQVKKNVQRTRSQFIMATIWKKQSALKNYNFLHHDYDKWTQKQIWADIDYWCNSKKHPIIDLITKWRCTRQHQRLRAKEK</sequence>
<dbReference type="EMBL" id="NFHN01000017">
    <property type="protein sequence ID" value="OUN48512.1"/>
    <property type="molecule type" value="Genomic_DNA"/>
</dbReference>
<dbReference type="Pfam" id="PF24727">
    <property type="entry name" value="DUF7679"/>
    <property type="match status" value="1"/>
</dbReference>
<dbReference type="AlphaFoldDB" id="A0A1Y3UI85"/>
<evidence type="ECO:0000313" key="1">
    <source>
        <dbReference type="EMBL" id="OUN48512.1"/>
    </source>
</evidence>
<dbReference type="RefSeq" id="WP_087214981.1">
    <property type="nucleotide sequence ID" value="NZ_JAJGWD010000310.1"/>
</dbReference>
<dbReference type="InterPro" id="IPR056096">
    <property type="entry name" value="DUF7679"/>
</dbReference>
<organism evidence="1 2">
    <name type="scientific">Limosilactobacillus reuteri</name>
    <name type="common">Lactobacillus reuteri</name>
    <dbReference type="NCBI Taxonomy" id="1598"/>
    <lineage>
        <taxon>Bacteria</taxon>
        <taxon>Bacillati</taxon>
        <taxon>Bacillota</taxon>
        <taxon>Bacilli</taxon>
        <taxon>Lactobacillales</taxon>
        <taxon>Lactobacillaceae</taxon>
        <taxon>Limosilactobacillus</taxon>
    </lineage>
</organism>
<evidence type="ECO:0000313" key="2">
    <source>
        <dbReference type="Proteomes" id="UP000195868"/>
    </source>
</evidence>
<reference evidence="2" key="1">
    <citation type="submission" date="2017-04" db="EMBL/GenBank/DDBJ databases">
        <title>Function of individual gut microbiota members based on whole genome sequencing of pure cultures obtained from chicken caecum.</title>
        <authorList>
            <person name="Medvecky M."/>
            <person name="Cejkova D."/>
            <person name="Polansky O."/>
            <person name="Karasova D."/>
            <person name="Kubasova T."/>
            <person name="Cizek A."/>
            <person name="Rychlik I."/>
        </authorList>
    </citation>
    <scope>NUCLEOTIDE SEQUENCE [LARGE SCALE GENOMIC DNA]</scope>
    <source>
        <strain evidence="2">An71</strain>
    </source>
</reference>
<proteinExistence type="predicted"/>
<accession>A0A1Y3UI85</accession>
<comment type="caution">
    <text evidence="1">The sequence shown here is derived from an EMBL/GenBank/DDBJ whole genome shotgun (WGS) entry which is preliminary data.</text>
</comment>